<reference evidence="6 7" key="1">
    <citation type="submission" date="2014-12" db="EMBL/GenBank/DDBJ databases">
        <title>Draft Genome Sequence of Pseudoalteromonas luteoviolacea HI1.</title>
        <authorList>
            <person name="Asahina A.Y."/>
            <person name="Hadfield M.G."/>
        </authorList>
    </citation>
    <scope>NUCLEOTIDE SEQUENCE [LARGE SCALE GENOMIC DNA]</scope>
    <source>
        <strain evidence="6 7">HI1</strain>
    </source>
</reference>
<evidence type="ECO:0000256" key="3">
    <source>
        <dbReference type="SAM" id="Phobius"/>
    </source>
</evidence>
<dbReference type="RefSeq" id="WP_039608286.1">
    <property type="nucleotide sequence ID" value="NZ_JWIC01000004.1"/>
</dbReference>
<keyword evidence="3" id="KW-0472">Membrane</keyword>
<dbReference type="AlphaFoldDB" id="A0A0C1MLQ3"/>
<dbReference type="EMBL" id="JWIC01000004">
    <property type="protein sequence ID" value="KID57989.1"/>
    <property type="molecule type" value="Genomic_DNA"/>
</dbReference>
<sequence>MRAKQSGKALFPTLILMLFALCGYLYFPASQGEQTNRSASTVEVSVHEVVAEQRAITANAIGSARANQAVDITSSHSDYISDISFVDGQVVSRGQKLAQLNNKEELLAVKELTINLKEQQRQLTRLTELAKTQSAARSQLDAQRSKVDALTTQLQTTKLKLSEMSIHAPFDGVLGKRLVSIGSYVKDNTPLTTLDDISIIKVDFQLPEKYLAKLALGMTANVTSDAYSGRAFLGQISHIDPRINEATRSIQVTASFNNTDHALRPGMLLNVAVQLQQLDALMVPEKSLIPRQDKHFVYVVKDNKVQQQQITLLNRFSGWVAVTGLQSGELVVTEGTTKVRSGSQVSVKG</sequence>
<name>A0A0C1MLQ3_9GAMM</name>
<dbReference type="PANTHER" id="PTHR30469:SF11">
    <property type="entry name" value="BLL4320 PROTEIN"/>
    <property type="match status" value="1"/>
</dbReference>
<comment type="caution">
    <text evidence="6">The sequence shown here is derived from an EMBL/GenBank/DDBJ whole genome shotgun (WGS) entry which is preliminary data.</text>
</comment>
<feature type="domain" description="CusB-like beta-barrel" evidence="4">
    <location>
        <begin position="202"/>
        <end position="274"/>
    </location>
</feature>
<evidence type="ECO:0000259" key="5">
    <source>
        <dbReference type="Pfam" id="PF25989"/>
    </source>
</evidence>
<dbReference type="Gene3D" id="1.10.287.470">
    <property type="entry name" value="Helix hairpin bin"/>
    <property type="match status" value="1"/>
</dbReference>
<proteinExistence type="inferred from homology"/>
<evidence type="ECO:0000313" key="6">
    <source>
        <dbReference type="EMBL" id="KID57989.1"/>
    </source>
</evidence>
<dbReference type="OrthoDB" id="9806939at2"/>
<dbReference type="GO" id="GO:1990281">
    <property type="term" value="C:efflux pump complex"/>
    <property type="evidence" value="ECO:0007669"/>
    <property type="project" value="TreeGrafter"/>
</dbReference>
<dbReference type="Pfam" id="PF25989">
    <property type="entry name" value="YknX_C"/>
    <property type="match status" value="1"/>
</dbReference>
<dbReference type="InterPro" id="IPR006143">
    <property type="entry name" value="RND_pump_MFP"/>
</dbReference>
<dbReference type="SUPFAM" id="SSF111369">
    <property type="entry name" value="HlyD-like secretion proteins"/>
    <property type="match status" value="1"/>
</dbReference>
<comment type="similarity">
    <text evidence="1">Belongs to the membrane fusion protein (MFP) (TC 8.A.1) family.</text>
</comment>
<feature type="coiled-coil region" evidence="2">
    <location>
        <begin position="102"/>
        <end position="136"/>
    </location>
</feature>
<keyword evidence="3" id="KW-0812">Transmembrane</keyword>
<protein>
    <submittedName>
        <fullName evidence="6">Hemolysin D</fullName>
    </submittedName>
</protein>
<dbReference type="NCBIfam" id="TIGR01730">
    <property type="entry name" value="RND_mfp"/>
    <property type="match status" value="1"/>
</dbReference>
<evidence type="ECO:0000256" key="2">
    <source>
        <dbReference type="SAM" id="Coils"/>
    </source>
</evidence>
<dbReference type="InterPro" id="IPR058792">
    <property type="entry name" value="Beta-barrel_RND_2"/>
</dbReference>
<organism evidence="6 7">
    <name type="scientific">Pseudoalteromonas luteoviolacea</name>
    <dbReference type="NCBI Taxonomy" id="43657"/>
    <lineage>
        <taxon>Bacteria</taxon>
        <taxon>Pseudomonadati</taxon>
        <taxon>Pseudomonadota</taxon>
        <taxon>Gammaproteobacteria</taxon>
        <taxon>Alteromonadales</taxon>
        <taxon>Pseudoalteromonadaceae</taxon>
        <taxon>Pseudoalteromonas</taxon>
    </lineage>
</organism>
<dbReference type="InterPro" id="IPR058637">
    <property type="entry name" value="YknX-like_C"/>
</dbReference>
<gene>
    <name evidence="6" type="ORF">JF50_04410</name>
</gene>
<dbReference type="Gene3D" id="2.40.30.170">
    <property type="match status" value="1"/>
</dbReference>
<dbReference type="FunFam" id="2.40.30.170:FF:000010">
    <property type="entry name" value="Efflux RND transporter periplasmic adaptor subunit"/>
    <property type="match status" value="1"/>
</dbReference>
<dbReference type="GO" id="GO:0015562">
    <property type="term" value="F:efflux transmembrane transporter activity"/>
    <property type="evidence" value="ECO:0007669"/>
    <property type="project" value="TreeGrafter"/>
</dbReference>
<feature type="domain" description="YknX-like C-terminal permuted SH3-like" evidence="5">
    <location>
        <begin position="280"/>
        <end position="347"/>
    </location>
</feature>
<keyword evidence="3" id="KW-1133">Transmembrane helix</keyword>
<dbReference type="Gene3D" id="2.40.50.100">
    <property type="match status" value="1"/>
</dbReference>
<dbReference type="Proteomes" id="UP000031327">
    <property type="component" value="Unassembled WGS sequence"/>
</dbReference>
<evidence type="ECO:0000256" key="1">
    <source>
        <dbReference type="ARBA" id="ARBA00009477"/>
    </source>
</evidence>
<dbReference type="Gene3D" id="2.40.420.20">
    <property type="match status" value="1"/>
</dbReference>
<keyword evidence="2" id="KW-0175">Coiled coil</keyword>
<accession>A0A0C1MLQ3</accession>
<feature type="transmembrane region" description="Helical" evidence="3">
    <location>
        <begin position="9"/>
        <end position="27"/>
    </location>
</feature>
<dbReference type="Pfam" id="PF25954">
    <property type="entry name" value="Beta-barrel_RND_2"/>
    <property type="match status" value="1"/>
</dbReference>
<evidence type="ECO:0000259" key="4">
    <source>
        <dbReference type="Pfam" id="PF25954"/>
    </source>
</evidence>
<dbReference type="PANTHER" id="PTHR30469">
    <property type="entry name" value="MULTIDRUG RESISTANCE PROTEIN MDTA"/>
    <property type="match status" value="1"/>
</dbReference>
<evidence type="ECO:0000313" key="7">
    <source>
        <dbReference type="Proteomes" id="UP000031327"/>
    </source>
</evidence>